<dbReference type="EMBL" id="CM056743">
    <property type="protein sequence ID" value="KAJ8672985.1"/>
    <property type="molecule type" value="Genomic_DNA"/>
</dbReference>
<name>A0ACC2NP01_9HYME</name>
<proteinExistence type="predicted"/>
<keyword evidence="2" id="KW-1185">Reference proteome</keyword>
<reference evidence="1" key="1">
    <citation type="submission" date="2023-04" db="EMBL/GenBank/DDBJ databases">
        <title>A chromosome-level genome assembly of the parasitoid wasp Eretmocerus hayati.</title>
        <authorList>
            <person name="Zhong Y."/>
            <person name="Liu S."/>
            <person name="Liu Y."/>
        </authorList>
    </citation>
    <scope>NUCLEOTIDE SEQUENCE</scope>
    <source>
        <strain evidence="1">ZJU_SS_LIU_2023</strain>
    </source>
</reference>
<gene>
    <name evidence="1" type="ORF">QAD02_004246</name>
</gene>
<organism evidence="1 2">
    <name type="scientific">Eretmocerus hayati</name>
    <dbReference type="NCBI Taxonomy" id="131215"/>
    <lineage>
        <taxon>Eukaryota</taxon>
        <taxon>Metazoa</taxon>
        <taxon>Ecdysozoa</taxon>
        <taxon>Arthropoda</taxon>
        <taxon>Hexapoda</taxon>
        <taxon>Insecta</taxon>
        <taxon>Pterygota</taxon>
        <taxon>Neoptera</taxon>
        <taxon>Endopterygota</taxon>
        <taxon>Hymenoptera</taxon>
        <taxon>Apocrita</taxon>
        <taxon>Proctotrupomorpha</taxon>
        <taxon>Chalcidoidea</taxon>
        <taxon>Aphelinidae</taxon>
        <taxon>Aphelininae</taxon>
        <taxon>Eretmocerus</taxon>
    </lineage>
</organism>
<evidence type="ECO:0000313" key="1">
    <source>
        <dbReference type="EMBL" id="KAJ8672985.1"/>
    </source>
</evidence>
<evidence type="ECO:0000313" key="2">
    <source>
        <dbReference type="Proteomes" id="UP001239111"/>
    </source>
</evidence>
<dbReference type="Proteomes" id="UP001239111">
    <property type="component" value="Chromosome 3"/>
</dbReference>
<accession>A0ACC2NP01</accession>
<protein>
    <submittedName>
        <fullName evidence="1">Uncharacterized protein</fullName>
    </submittedName>
</protein>
<sequence length="383" mass="44096">MATTEQVPVENNEVHAFGNQNSTSKMESMDVVEQNNSVANKDGATNNCKDNIAVEDMTSRDYYFDSYAHYGIHEEMLKDEVRTVTYRNSMYHNKHLFKGKIVLDIGCGTGILSMFAAKAGAARVIGIECSNIVEYAKKIVEANQLSDVVTILKGKVEEVVLPDGIEKVDIIISEWMGYCLFYESMLDTVLFARDKWLQTDGLLFPDKATLYVCGIEDRQYKDEKINWWDDVYGFDMSSIRKVAISEPLVDVVDPKQVVTNSCMIKEVDLYTVTKADLTFTSPFVLQVRRNDYVQALVTFFNIEFTKCHKRIGFSTGPDCQYTHWKQTVFYFDEYMTVKKGEEIFGNFSMEPNARNYRDLDFTIEIDFKGELCEIHESNHYRMR</sequence>
<comment type="caution">
    <text evidence="1">The sequence shown here is derived from an EMBL/GenBank/DDBJ whole genome shotgun (WGS) entry which is preliminary data.</text>
</comment>